<evidence type="ECO:0000256" key="4">
    <source>
        <dbReference type="ARBA" id="ARBA00023015"/>
    </source>
</evidence>
<dbReference type="PANTHER" id="PTHR12898">
    <property type="entry name" value="MEDIATOR OF RNA POLYMERASE II TRANSCRIPTION SUBUNIT 24"/>
    <property type="match status" value="1"/>
</dbReference>
<protein>
    <recommendedName>
        <fullName evidence="3">Mediator of RNA polymerase II transcription subunit 24</fullName>
    </recommendedName>
    <alternativeName>
        <fullName evidence="8">Mediator complex subunit 24</fullName>
    </alternativeName>
</protein>
<comment type="similarity">
    <text evidence="2">Belongs to the Mediator complex subunit 24 family.</text>
</comment>
<gene>
    <name evidence="9" type="primary">MED24</name>
    <name evidence="9" type="ORF">Anas_13836</name>
</gene>
<dbReference type="EMBL" id="SEYY01022719">
    <property type="protein sequence ID" value="KAB7495350.1"/>
    <property type="molecule type" value="Genomic_DNA"/>
</dbReference>
<keyword evidence="5" id="KW-0010">Activator</keyword>
<proteinExistence type="inferred from homology"/>
<dbReference type="GO" id="GO:0003712">
    <property type="term" value="F:transcription coregulator activity"/>
    <property type="evidence" value="ECO:0007669"/>
    <property type="project" value="TreeGrafter"/>
</dbReference>
<keyword evidence="4" id="KW-0805">Transcription regulation</keyword>
<evidence type="ECO:0000256" key="3">
    <source>
        <dbReference type="ARBA" id="ARBA00019693"/>
    </source>
</evidence>
<accession>A0A5N5SNT3</accession>
<evidence type="ECO:0000256" key="8">
    <source>
        <dbReference type="ARBA" id="ARBA00031960"/>
    </source>
</evidence>
<dbReference type="PANTHER" id="PTHR12898:SF1">
    <property type="entry name" value="MEDIATOR OF RNA POLYMERASE II TRANSCRIPTION SUBUNIT 24"/>
    <property type="match status" value="1"/>
</dbReference>
<dbReference type="AlphaFoldDB" id="A0A5N5SNT3"/>
<evidence type="ECO:0000256" key="2">
    <source>
        <dbReference type="ARBA" id="ARBA00007864"/>
    </source>
</evidence>
<dbReference type="Pfam" id="PF11277">
    <property type="entry name" value="Med24_N"/>
    <property type="match status" value="1"/>
</dbReference>
<evidence type="ECO:0000256" key="1">
    <source>
        <dbReference type="ARBA" id="ARBA00004123"/>
    </source>
</evidence>
<keyword evidence="7" id="KW-0539">Nucleus</keyword>
<evidence type="ECO:0000256" key="5">
    <source>
        <dbReference type="ARBA" id="ARBA00023159"/>
    </source>
</evidence>
<comment type="caution">
    <text evidence="9">The sequence shown here is derived from an EMBL/GenBank/DDBJ whole genome shotgun (WGS) entry which is preliminary data.</text>
</comment>
<evidence type="ECO:0000313" key="10">
    <source>
        <dbReference type="Proteomes" id="UP000326759"/>
    </source>
</evidence>
<dbReference type="OrthoDB" id="21216at2759"/>
<feature type="non-terminal residue" evidence="9">
    <location>
        <position position="793"/>
    </location>
</feature>
<reference evidence="9 10" key="1">
    <citation type="journal article" date="2019" name="PLoS Biol.">
        <title>Sex chromosomes control vertical transmission of feminizing Wolbachia symbionts in an isopod.</title>
        <authorList>
            <person name="Becking T."/>
            <person name="Chebbi M.A."/>
            <person name="Giraud I."/>
            <person name="Moumen B."/>
            <person name="Laverre T."/>
            <person name="Caubet Y."/>
            <person name="Peccoud J."/>
            <person name="Gilbert C."/>
            <person name="Cordaux R."/>
        </authorList>
    </citation>
    <scope>NUCLEOTIDE SEQUENCE [LARGE SCALE GENOMIC DNA]</scope>
    <source>
        <strain evidence="9">ANa2</strain>
        <tissue evidence="9">Whole body excluding digestive tract and cuticle</tissue>
    </source>
</reference>
<evidence type="ECO:0000313" key="9">
    <source>
        <dbReference type="EMBL" id="KAB7495350.1"/>
    </source>
</evidence>
<evidence type="ECO:0000256" key="7">
    <source>
        <dbReference type="ARBA" id="ARBA00023242"/>
    </source>
</evidence>
<dbReference type="InterPro" id="IPR021429">
    <property type="entry name" value="Mediator_Med24"/>
</dbReference>
<sequence>MVLEPTGIRSLLIRAWRERWTDVQWGIHIKTVLPRYISGDIYQLSDCLLQQALLGSLPNNLILSYLHHSLASQIVSYGGVIESISKYDGVNKPYCIQALLNLMHSMMKNVHCKGKPEDCLKLASALVDGVKWLIQVMIITIEKLVELQTAPEHSANLNLSRNVLQDILSRPFLMFVWNECLQRISQLEININGATAGIIENKEALLSDISEIKQVKPMSSIREKPKYDPNKALFGHSVSALVFLEVMKHTTREAKVFTQQLLLLQKFKGLTLSELYFEVLRTCFIGLGSPEYKKYQELKWVGYTYIKLPNIILSIHTSLHGENAGFSKELLTAIQKLSCMTTLLDVADHRVRCNCLEYFFKELIPKGTPANQTNQTPSLDLLSERDAQTILANRMQESNVLKTIKSNESQGSPLSSPDLILRAQPTVLGILKTLTNKNMDSVMPVLSLLISGKSRDLLLIAATSRGDLHIYAQKFVKLNELSMEPTAEAPKLPSTRALTFDISFLLLCHIAQIYGIDVVVSESCDTFVEKWIQNNIPELGKIKTVISPSEVIDVGLIEEFLRQINCMDSETKYIKSNFADLCRLSALAMREMISAAHLGQVGKQMIFELLDKLCCYLCSLPICVTAWLCSYIQQVDGEEAALAMEFIQHLQTKIHSRENVTSSLETFKDRSNLMSEIIGNMADTMKKPNILNIPLSNVSSTNPVPLTDILNDVWNDLKGNNGILTHRVFSLSQDLLRLGGVKWFVTNFVNAALDNVFEDELLRSVDVILIPNALLPQFNTGKNDILFVKIAAS</sequence>
<keyword evidence="10" id="KW-1185">Reference proteome</keyword>
<evidence type="ECO:0000256" key="6">
    <source>
        <dbReference type="ARBA" id="ARBA00023163"/>
    </source>
</evidence>
<organism evidence="9 10">
    <name type="scientific">Armadillidium nasatum</name>
    <dbReference type="NCBI Taxonomy" id="96803"/>
    <lineage>
        <taxon>Eukaryota</taxon>
        <taxon>Metazoa</taxon>
        <taxon>Ecdysozoa</taxon>
        <taxon>Arthropoda</taxon>
        <taxon>Crustacea</taxon>
        <taxon>Multicrustacea</taxon>
        <taxon>Malacostraca</taxon>
        <taxon>Eumalacostraca</taxon>
        <taxon>Peracarida</taxon>
        <taxon>Isopoda</taxon>
        <taxon>Oniscidea</taxon>
        <taxon>Crinocheta</taxon>
        <taxon>Armadillidiidae</taxon>
        <taxon>Armadillidium</taxon>
    </lineage>
</organism>
<comment type="subcellular location">
    <subcellularLocation>
        <location evidence="1">Nucleus</location>
    </subcellularLocation>
</comment>
<name>A0A5N5SNT3_9CRUS</name>
<keyword evidence="6" id="KW-0804">Transcription</keyword>
<dbReference type="Proteomes" id="UP000326759">
    <property type="component" value="Unassembled WGS sequence"/>
</dbReference>
<dbReference type="GO" id="GO:0060261">
    <property type="term" value="P:positive regulation of transcription initiation by RNA polymerase II"/>
    <property type="evidence" value="ECO:0007669"/>
    <property type="project" value="TreeGrafter"/>
</dbReference>
<dbReference type="GO" id="GO:0016592">
    <property type="term" value="C:mediator complex"/>
    <property type="evidence" value="ECO:0007669"/>
    <property type="project" value="InterPro"/>
</dbReference>